<evidence type="ECO:0000256" key="2">
    <source>
        <dbReference type="ARBA" id="ARBA00009848"/>
    </source>
</evidence>
<feature type="compositionally biased region" description="Polar residues" evidence="14">
    <location>
        <begin position="407"/>
        <end position="420"/>
    </location>
</feature>
<comment type="similarity">
    <text evidence="2">Belongs to the P2X receptor family.</text>
</comment>
<dbReference type="PANTHER" id="PTHR10125:SF31">
    <property type="entry name" value="P2X RECEPTOR E"/>
    <property type="match status" value="1"/>
</dbReference>
<feature type="non-terminal residue" evidence="16">
    <location>
        <position position="1"/>
    </location>
</feature>
<dbReference type="EMBL" id="MTYJ01000146">
    <property type="protein sequence ID" value="OQV12371.1"/>
    <property type="molecule type" value="Genomic_DNA"/>
</dbReference>
<evidence type="ECO:0000256" key="13">
    <source>
        <dbReference type="ARBA" id="ARBA00036634"/>
    </source>
</evidence>
<feature type="transmembrane region" description="Helical" evidence="15">
    <location>
        <begin position="541"/>
        <end position="561"/>
    </location>
</feature>
<sequence length="825" mass="92247">MVSFGGDMIDTEGVPTGGPITFSDMMCSRGANFFFAYQTPKVVNIRSKRIGAMYRLVQAAIIAYVIGYVFVWEKGYQETDRVESSVVTKVKGIIRTKPPYPLGLQIWDSVDFITPAQENNAFFIATNVLATPNQQQATCPEDKNVGIGGVRCASDEDCPPDTQIVNGNGFRTGTCSNVTGTCEILAWCPTEIDVRPVPPVLAGSENFTILVKNHIMFPKFGVKRRNILEDMNATYLANCRYHPVQHPYCPIFVLGDVLKLAGESYSSIAERGGVMGFVIEWNCNLDLSVNSCLPVYHFRRMDNKDDKLAKGWNFRYANYWADENHVERRTVVKAYGIRFVFNVYGKAGRFSPVVFAMNLGSGLGLLGIATILCDFVLLNCLKNRQTFQEFKFLRMESKYLRRDSGKRGSTSGAGESISDSESPRQHNPNNRRPSASPNQRYRPYSNNQVQTHIDDVTHSSPSLLLHPRSIVVMNGGPENGNGHIAYSESSSVQLTPHLWNIWKMSEASAEEPRNFAATVFTLLFSYPTPKVVNIRIKRIGLMYRLVQVAIISYVIGYVFIWKKGYQETDRVMSSVVTKVKGVVRADLSHPSLGGHIWDSVDLLVPSQENNAFFITTNLLVTPDQTQGNCPEDPNIDVGRVSCVTDSECVAGGAVTNGNGFRTGICRTEVGTCEVSAWCPTERDVRPKPPVLTGSENFTVLVKNHIMFPKFGVKRRNIPDDMNATYLASCRYHPTRDPFCPIFIIGDILRLAGETYDAISDRGGIVAFIIEWYCNLDVSESQCKPVYSFRRMDTTDEKIAKGWNFRFGHYWTDSTALIGGLFNWHT</sequence>
<evidence type="ECO:0000256" key="3">
    <source>
        <dbReference type="ARBA" id="ARBA00022448"/>
    </source>
</evidence>
<evidence type="ECO:0000256" key="12">
    <source>
        <dbReference type="ARBA" id="ARBA00023303"/>
    </source>
</evidence>
<dbReference type="Gene3D" id="2.60.490.10">
    <property type="entry name" value="atp-gated p2x4 ion channel domain"/>
    <property type="match status" value="2"/>
</dbReference>
<keyword evidence="10" id="KW-0325">Glycoprotein</keyword>
<keyword evidence="6 15" id="KW-1133">Transmembrane helix</keyword>
<dbReference type="OrthoDB" id="494673at2759"/>
<dbReference type="GO" id="GO:0070588">
    <property type="term" value="P:calcium ion transmembrane transport"/>
    <property type="evidence" value="ECO:0007669"/>
    <property type="project" value="TreeGrafter"/>
</dbReference>
<feature type="transmembrane region" description="Helical" evidence="15">
    <location>
        <begin position="359"/>
        <end position="381"/>
    </location>
</feature>
<feature type="compositionally biased region" description="Low complexity" evidence="14">
    <location>
        <begin position="427"/>
        <end position="438"/>
    </location>
</feature>
<comment type="subcellular location">
    <subcellularLocation>
        <location evidence="1">Cell membrane</location>
        <topology evidence="1">Multi-pass membrane protein</topology>
    </subcellularLocation>
</comment>
<evidence type="ECO:0000313" key="16">
    <source>
        <dbReference type="EMBL" id="OQV12371.1"/>
    </source>
</evidence>
<dbReference type="GO" id="GO:0033198">
    <property type="term" value="P:response to ATP"/>
    <property type="evidence" value="ECO:0007669"/>
    <property type="project" value="InterPro"/>
</dbReference>
<keyword evidence="9" id="KW-1015">Disulfide bond</keyword>
<keyword evidence="11" id="KW-1071">Ligand-gated ion channel</keyword>
<evidence type="ECO:0000256" key="14">
    <source>
        <dbReference type="SAM" id="MobiDB-lite"/>
    </source>
</evidence>
<evidence type="ECO:0000256" key="7">
    <source>
        <dbReference type="ARBA" id="ARBA00023065"/>
    </source>
</evidence>
<protein>
    <submittedName>
        <fullName evidence="16">P2X purinoceptor 4</fullName>
    </submittedName>
</protein>
<dbReference type="FunFam" id="2.60.490.10:FF:000001">
    <property type="entry name" value="P2X purinoceptor"/>
    <property type="match status" value="1"/>
</dbReference>
<evidence type="ECO:0000256" key="5">
    <source>
        <dbReference type="ARBA" id="ARBA00022692"/>
    </source>
</evidence>
<evidence type="ECO:0000256" key="11">
    <source>
        <dbReference type="ARBA" id="ARBA00023286"/>
    </source>
</evidence>
<dbReference type="Proteomes" id="UP000192578">
    <property type="component" value="Unassembled WGS sequence"/>
</dbReference>
<dbReference type="AlphaFoldDB" id="A0A1W0WAZ9"/>
<feature type="region of interest" description="Disordered" evidence="14">
    <location>
        <begin position="403"/>
        <end position="443"/>
    </location>
</feature>
<keyword evidence="8 15" id="KW-0472">Membrane</keyword>
<dbReference type="Pfam" id="PF00864">
    <property type="entry name" value="P2X_receptor"/>
    <property type="match status" value="2"/>
</dbReference>
<dbReference type="PANTHER" id="PTHR10125">
    <property type="entry name" value="P2X PURINOCEPTOR"/>
    <property type="match status" value="1"/>
</dbReference>
<dbReference type="NCBIfam" id="TIGR00863">
    <property type="entry name" value="P2X"/>
    <property type="match status" value="2"/>
</dbReference>
<dbReference type="GO" id="GO:0098794">
    <property type="term" value="C:postsynapse"/>
    <property type="evidence" value="ECO:0007669"/>
    <property type="project" value="GOC"/>
</dbReference>
<keyword evidence="7" id="KW-0406">Ion transport</keyword>
<evidence type="ECO:0000313" key="17">
    <source>
        <dbReference type="Proteomes" id="UP000192578"/>
    </source>
</evidence>
<keyword evidence="12" id="KW-0407">Ion channel</keyword>
<dbReference type="Gene3D" id="1.10.287.940">
    <property type="entry name" value="atp-gated p2x4 ion channel"/>
    <property type="match status" value="2"/>
</dbReference>
<accession>A0A1W0WAZ9</accession>
<dbReference type="GO" id="GO:0005886">
    <property type="term" value="C:plasma membrane"/>
    <property type="evidence" value="ECO:0007669"/>
    <property type="project" value="UniProtKB-SubCell"/>
</dbReference>
<reference evidence="17" key="1">
    <citation type="submission" date="2017-01" db="EMBL/GenBank/DDBJ databases">
        <title>Comparative genomics of anhydrobiosis in the tardigrade Hypsibius dujardini.</title>
        <authorList>
            <person name="Yoshida Y."/>
            <person name="Koutsovoulos G."/>
            <person name="Laetsch D."/>
            <person name="Stevens L."/>
            <person name="Kumar S."/>
            <person name="Horikawa D."/>
            <person name="Ishino K."/>
            <person name="Komine S."/>
            <person name="Tomita M."/>
            <person name="Blaxter M."/>
            <person name="Arakawa K."/>
        </authorList>
    </citation>
    <scope>NUCLEOTIDE SEQUENCE [LARGE SCALE GENOMIC DNA]</scope>
    <source>
        <strain evidence="17">Z151</strain>
    </source>
</reference>
<dbReference type="InterPro" id="IPR001429">
    <property type="entry name" value="P2X_purnocptor"/>
</dbReference>
<evidence type="ECO:0000256" key="15">
    <source>
        <dbReference type="SAM" id="Phobius"/>
    </source>
</evidence>
<keyword evidence="5 15" id="KW-0812">Transmembrane</keyword>
<feature type="transmembrane region" description="Helical" evidence="15">
    <location>
        <begin position="52"/>
        <end position="72"/>
    </location>
</feature>
<dbReference type="GO" id="GO:0001614">
    <property type="term" value="F:purinergic nucleotide receptor activity"/>
    <property type="evidence" value="ECO:0007669"/>
    <property type="project" value="InterPro"/>
</dbReference>
<evidence type="ECO:0000256" key="4">
    <source>
        <dbReference type="ARBA" id="ARBA00022475"/>
    </source>
</evidence>
<name>A0A1W0WAZ9_HYPEX</name>
<keyword evidence="4" id="KW-1003">Cell membrane</keyword>
<dbReference type="InterPro" id="IPR059116">
    <property type="entry name" value="P2X_receptor"/>
</dbReference>
<dbReference type="GO" id="GO:0004931">
    <property type="term" value="F:extracellularly ATP-gated monoatomic cation channel activity"/>
    <property type="evidence" value="ECO:0007669"/>
    <property type="project" value="InterPro"/>
</dbReference>
<evidence type="ECO:0000256" key="8">
    <source>
        <dbReference type="ARBA" id="ARBA00023136"/>
    </source>
</evidence>
<dbReference type="InterPro" id="IPR027309">
    <property type="entry name" value="P2X_extracellular_dom_sf"/>
</dbReference>
<evidence type="ECO:0000256" key="10">
    <source>
        <dbReference type="ARBA" id="ARBA00023180"/>
    </source>
</evidence>
<keyword evidence="17" id="KW-1185">Reference proteome</keyword>
<comment type="catalytic activity">
    <reaction evidence="13">
        <text>Ca(2+)(in) = Ca(2+)(out)</text>
        <dbReference type="Rhea" id="RHEA:29671"/>
        <dbReference type="ChEBI" id="CHEBI:29108"/>
    </reaction>
</comment>
<keyword evidence="3" id="KW-0813">Transport</keyword>
<organism evidence="16 17">
    <name type="scientific">Hypsibius exemplaris</name>
    <name type="common">Freshwater tardigrade</name>
    <dbReference type="NCBI Taxonomy" id="2072580"/>
    <lineage>
        <taxon>Eukaryota</taxon>
        <taxon>Metazoa</taxon>
        <taxon>Ecdysozoa</taxon>
        <taxon>Tardigrada</taxon>
        <taxon>Eutardigrada</taxon>
        <taxon>Parachela</taxon>
        <taxon>Hypsibioidea</taxon>
        <taxon>Hypsibiidae</taxon>
        <taxon>Hypsibius</taxon>
    </lineage>
</organism>
<evidence type="ECO:0000256" key="6">
    <source>
        <dbReference type="ARBA" id="ARBA00022989"/>
    </source>
</evidence>
<evidence type="ECO:0000256" key="1">
    <source>
        <dbReference type="ARBA" id="ARBA00004651"/>
    </source>
</evidence>
<comment type="caution">
    <text evidence="16">The sequence shown here is derived from an EMBL/GenBank/DDBJ whole genome shotgun (WGS) entry which is preliminary data.</text>
</comment>
<evidence type="ECO:0000256" key="9">
    <source>
        <dbReference type="ARBA" id="ARBA00023157"/>
    </source>
</evidence>
<dbReference type="PRINTS" id="PR01307">
    <property type="entry name" value="P2XRECEPTOR"/>
</dbReference>
<gene>
    <name evidence="16" type="ORF">BV898_13326</name>
</gene>
<proteinExistence type="inferred from homology"/>